<evidence type="ECO:0000256" key="11">
    <source>
        <dbReference type="PIRNR" id="PIRNR016992"/>
    </source>
</evidence>
<keyword evidence="5" id="KW-0862">Zinc</keyword>
<evidence type="ECO:0000313" key="15">
    <source>
        <dbReference type="EMBL" id="THF98196.1"/>
    </source>
</evidence>
<reference evidence="15 16" key="1">
    <citation type="journal article" date="2018" name="Proc. Natl. Acad. Sci. U.S.A.">
        <title>Draft genome sequence of Camellia sinensis var. sinensis provides insights into the evolution of the tea genome and tea quality.</title>
        <authorList>
            <person name="Wei C."/>
            <person name="Yang H."/>
            <person name="Wang S."/>
            <person name="Zhao J."/>
            <person name="Liu C."/>
            <person name="Gao L."/>
            <person name="Xia E."/>
            <person name="Lu Y."/>
            <person name="Tai Y."/>
            <person name="She G."/>
            <person name="Sun J."/>
            <person name="Cao H."/>
            <person name="Tong W."/>
            <person name="Gao Q."/>
            <person name="Li Y."/>
            <person name="Deng W."/>
            <person name="Jiang X."/>
            <person name="Wang W."/>
            <person name="Chen Q."/>
            <person name="Zhang S."/>
            <person name="Li H."/>
            <person name="Wu J."/>
            <person name="Wang P."/>
            <person name="Li P."/>
            <person name="Shi C."/>
            <person name="Zheng F."/>
            <person name="Jian J."/>
            <person name="Huang B."/>
            <person name="Shan D."/>
            <person name="Shi M."/>
            <person name="Fang C."/>
            <person name="Yue Y."/>
            <person name="Li F."/>
            <person name="Li D."/>
            <person name="Wei S."/>
            <person name="Han B."/>
            <person name="Jiang C."/>
            <person name="Yin Y."/>
            <person name="Xia T."/>
            <person name="Zhang Z."/>
            <person name="Bennetzen J.L."/>
            <person name="Zhao S."/>
            <person name="Wan X."/>
        </authorList>
    </citation>
    <scope>NUCLEOTIDE SEQUENCE [LARGE SCALE GENOMIC DNA]</scope>
    <source>
        <strain evidence="16">cv. Shuchazao</strain>
        <tissue evidence="15">Leaf</tissue>
    </source>
</reference>
<feature type="region of interest" description="Disordered" evidence="13">
    <location>
        <begin position="63"/>
        <end position="88"/>
    </location>
</feature>
<dbReference type="STRING" id="542762.A0A4V3WJT3"/>
<organism evidence="15 16">
    <name type="scientific">Camellia sinensis var. sinensis</name>
    <name type="common">China tea</name>
    <dbReference type="NCBI Taxonomy" id="542762"/>
    <lineage>
        <taxon>Eukaryota</taxon>
        <taxon>Viridiplantae</taxon>
        <taxon>Streptophyta</taxon>
        <taxon>Embryophyta</taxon>
        <taxon>Tracheophyta</taxon>
        <taxon>Spermatophyta</taxon>
        <taxon>Magnoliopsida</taxon>
        <taxon>eudicotyledons</taxon>
        <taxon>Gunneridae</taxon>
        <taxon>Pentapetalae</taxon>
        <taxon>asterids</taxon>
        <taxon>Ericales</taxon>
        <taxon>Theaceae</taxon>
        <taxon>Camellia</taxon>
    </lineage>
</organism>
<accession>A0A4V3WJT3</accession>
<keyword evidence="3" id="KW-0479">Metal-binding</keyword>
<dbReference type="PANTHER" id="PTHR45658">
    <property type="entry name" value="GATA TRANSCRIPTION FACTOR"/>
    <property type="match status" value="1"/>
</dbReference>
<dbReference type="PROSITE" id="PS50114">
    <property type="entry name" value="GATA_ZN_FINGER_2"/>
    <property type="match status" value="1"/>
</dbReference>
<comment type="function">
    <text evidence="11">Transcriptional activator that specifically binds 5'-GATA-3' or 5'-GAT-3' motifs within gene promoters.</text>
</comment>
<keyword evidence="4 12" id="KW-0863">Zinc-finger</keyword>
<dbReference type="SUPFAM" id="SSF57716">
    <property type="entry name" value="Glucocorticoid receptor-like (DNA-binding domain)"/>
    <property type="match status" value="1"/>
</dbReference>
<evidence type="ECO:0000256" key="5">
    <source>
        <dbReference type="ARBA" id="ARBA00022833"/>
    </source>
</evidence>
<evidence type="ECO:0000313" key="16">
    <source>
        <dbReference type="Proteomes" id="UP000306102"/>
    </source>
</evidence>
<dbReference type="Gene3D" id="3.30.50.10">
    <property type="entry name" value="Erythroid Transcription Factor GATA-1, subunit A"/>
    <property type="match status" value="1"/>
</dbReference>
<dbReference type="FunFam" id="3.30.50.10:FF:000018">
    <property type="entry name" value="GATA transcription factor"/>
    <property type="match status" value="1"/>
</dbReference>
<feature type="region of interest" description="Disordered" evidence="13">
    <location>
        <begin position="176"/>
        <end position="210"/>
    </location>
</feature>
<dbReference type="InterPro" id="IPR000679">
    <property type="entry name" value="Znf_GATA"/>
</dbReference>
<dbReference type="SMART" id="SM00401">
    <property type="entry name" value="ZnF_GATA"/>
    <property type="match status" value="1"/>
</dbReference>
<dbReference type="CDD" id="cd00202">
    <property type="entry name" value="ZnF_GATA"/>
    <property type="match status" value="1"/>
</dbReference>
<dbReference type="AlphaFoldDB" id="A0A4V3WJT3"/>
<dbReference type="GO" id="GO:0043565">
    <property type="term" value="F:sequence-specific DNA binding"/>
    <property type="evidence" value="ECO:0007669"/>
    <property type="project" value="InterPro"/>
</dbReference>
<evidence type="ECO:0000256" key="10">
    <source>
        <dbReference type="ARBA" id="ARBA00023242"/>
    </source>
</evidence>
<feature type="region of interest" description="Disordered" evidence="13">
    <location>
        <begin position="231"/>
        <end position="251"/>
    </location>
</feature>
<feature type="compositionally biased region" description="Acidic residues" evidence="13">
    <location>
        <begin position="63"/>
        <end position="73"/>
    </location>
</feature>
<keyword evidence="10 11" id="KW-0539">Nucleus</keyword>
<dbReference type="GO" id="GO:0030154">
    <property type="term" value="P:cell differentiation"/>
    <property type="evidence" value="ECO:0007669"/>
    <property type="project" value="TreeGrafter"/>
</dbReference>
<feature type="compositionally biased region" description="Polar residues" evidence="13">
    <location>
        <begin position="135"/>
        <end position="155"/>
    </location>
</feature>
<keyword evidence="7 11" id="KW-0238">DNA-binding</keyword>
<dbReference type="InterPro" id="IPR013088">
    <property type="entry name" value="Znf_NHR/GATA"/>
</dbReference>
<evidence type="ECO:0000256" key="3">
    <source>
        <dbReference type="ARBA" id="ARBA00022723"/>
    </source>
</evidence>
<dbReference type="Pfam" id="PF00320">
    <property type="entry name" value="GATA"/>
    <property type="match status" value="1"/>
</dbReference>
<dbReference type="GO" id="GO:0005634">
    <property type="term" value="C:nucleus"/>
    <property type="evidence" value="ECO:0007669"/>
    <property type="project" value="UniProtKB-SubCell"/>
</dbReference>
<evidence type="ECO:0000256" key="6">
    <source>
        <dbReference type="ARBA" id="ARBA00023015"/>
    </source>
</evidence>
<evidence type="ECO:0000256" key="4">
    <source>
        <dbReference type="ARBA" id="ARBA00022771"/>
    </source>
</evidence>
<name>A0A4V3WJT3_CAMSN</name>
<evidence type="ECO:0000256" key="7">
    <source>
        <dbReference type="ARBA" id="ARBA00023125"/>
    </source>
</evidence>
<evidence type="ECO:0000256" key="9">
    <source>
        <dbReference type="ARBA" id="ARBA00023163"/>
    </source>
</evidence>
<dbReference type="PROSITE" id="PS00344">
    <property type="entry name" value="GATA_ZN_FINGER_1"/>
    <property type="match status" value="1"/>
</dbReference>
<evidence type="ECO:0000259" key="14">
    <source>
        <dbReference type="PROSITE" id="PS50114"/>
    </source>
</evidence>
<comment type="caution">
    <text evidence="15">The sequence shown here is derived from an EMBL/GenBank/DDBJ whole genome shotgun (WGS) entry which is preliminary data.</text>
</comment>
<proteinExistence type="inferred from homology"/>
<dbReference type="Proteomes" id="UP000306102">
    <property type="component" value="Unassembled WGS sequence"/>
</dbReference>
<keyword evidence="6 11" id="KW-0805">Transcription regulation</keyword>
<dbReference type="EMBL" id="SDRB02012269">
    <property type="protein sequence ID" value="THF98196.1"/>
    <property type="molecule type" value="Genomic_DNA"/>
</dbReference>
<evidence type="ECO:0000256" key="12">
    <source>
        <dbReference type="PROSITE-ProRule" id="PRU00094"/>
    </source>
</evidence>
<comment type="subcellular location">
    <subcellularLocation>
        <location evidence="1 11">Nucleus</location>
    </subcellularLocation>
</comment>
<evidence type="ECO:0000256" key="13">
    <source>
        <dbReference type="SAM" id="MobiDB-lite"/>
    </source>
</evidence>
<comment type="similarity">
    <text evidence="2 11">Belongs to the type IV zinc-finger family. Class A subfamily.</text>
</comment>
<keyword evidence="9 11" id="KW-0804">Transcription</keyword>
<keyword evidence="8 11" id="KW-0010">Activator</keyword>
<feature type="compositionally biased region" description="Low complexity" evidence="13">
    <location>
        <begin position="186"/>
        <end position="210"/>
    </location>
</feature>
<evidence type="ECO:0000256" key="1">
    <source>
        <dbReference type="ARBA" id="ARBA00004123"/>
    </source>
</evidence>
<dbReference type="PANTHER" id="PTHR45658:SF41">
    <property type="entry name" value="GATA TRANSCRIPTION FACTOR 3"/>
    <property type="match status" value="1"/>
</dbReference>
<dbReference type="InterPro" id="IPR051140">
    <property type="entry name" value="GATA_TF"/>
</dbReference>
<dbReference type="InterPro" id="IPR016679">
    <property type="entry name" value="TF_GATA_pln"/>
</dbReference>
<evidence type="ECO:0000256" key="8">
    <source>
        <dbReference type="ARBA" id="ARBA00023159"/>
    </source>
</evidence>
<dbReference type="PIRSF" id="PIRSF016992">
    <property type="entry name" value="TF_GATA_plant"/>
    <property type="match status" value="1"/>
</dbReference>
<feature type="region of interest" description="Disordered" evidence="13">
    <location>
        <begin position="131"/>
        <end position="159"/>
    </location>
</feature>
<gene>
    <name evidence="15" type="ORF">TEA_016559</name>
</gene>
<keyword evidence="16" id="KW-1185">Reference proteome</keyword>
<protein>
    <recommendedName>
        <fullName evidence="11">GATA transcription factor</fullName>
    </recommendedName>
</protein>
<sequence length="335" mass="36683">MECIEARALKSSFLSESSMKPTQQAFIDEFLSVNGINGVSCDDFSVDVFLDLSNEYFKDVFVEQEESEEDKDEKDEKDSLSVSSQDRVEDNSYSLTTFSGTDELAVPADDLENLEWLSQFVDDSVSELSPLSPVGSFNEQTGSNSLNRSEQSSRPAIQRTPVLCFPSLVPAKARSKRSRLSGGAWSRSSMSLSESSSSTTSSSTGSSPTSVFIFPNPVQAMEIVGRVGKPPVKKQKNKKTAVGETGGSQNQRRCSHCQVQKTPQWRTGPLGAKTLCNACGVRYKSGRLFPEYRPACSPTFSGDVHSNSHRKVLEMRQKKEVAGAESALTSTVWSF</sequence>
<dbReference type="GO" id="GO:0008270">
    <property type="term" value="F:zinc ion binding"/>
    <property type="evidence" value="ECO:0007669"/>
    <property type="project" value="UniProtKB-KW"/>
</dbReference>
<dbReference type="GO" id="GO:0045893">
    <property type="term" value="P:positive regulation of DNA-templated transcription"/>
    <property type="evidence" value="ECO:0007669"/>
    <property type="project" value="InterPro"/>
</dbReference>
<feature type="domain" description="GATA-type" evidence="14">
    <location>
        <begin position="248"/>
        <end position="284"/>
    </location>
</feature>
<evidence type="ECO:0000256" key="2">
    <source>
        <dbReference type="ARBA" id="ARBA00005694"/>
    </source>
</evidence>